<gene>
    <name evidence="2" type="ORF">SEMRO_17_G012360.1</name>
</gene>
<dbReference type="PANTHER" id="PTHR43642">
    <property type="entry name" value="HYBRID SIGNAL TRANSDUCTION HISTIDINE KINASE G"/>
    <property type="match status" value="1"/>
</dbReference>
<dbReference type="InterPro" id="IPR053159">
    <property type="entry name" value="Hybrid_Histidine_Kinase"/>
</dbReference>
<evidence type="ECO:0000259" key="1">
    <source>
        <dbReference type="Pfam" id="PF13191"/>
    </source>
</evidence>
<dbReference type="InterPro" id="IPR027417">
    <property type="entry name" value="P-loop_NTPase"/>
</dbReference>
<dbReference type="AlphaFoldDB" id="A0A9N8DB67"/>
<dbReference type="Pfam" id="PF13191">
    <property type="entry name" value="AAA_16"/>
    <property type="match status" value="1"/>
</dbReference>
<organism evidence="2 3">
    <name type="scientific">Seminavis robusta</name>
    <dbReference type="NCBI Taxonomy" id="568900"/>
    <lineage>
        <taxon>Eukaryota</taxon>
        <taxon>Sar</taxon>
        <taxon>Stramenopiles</taxon>
        <taxon>Ochrophyta</taxon>
        <taxon>Bacillariophyta</taxon>
        <taxon>Bacillariophyceae</taxon>
        <taxon>Bacillariophycidae</taxon>
        <taxon>Naviculales</taxon>
        <taxon>Naviculaceae</taxon>
        <taxon>Seminavis</taxon>
    </lineage>
</organism>
<dbReference type="Gene3D" id="3.40.50.300">
    <property type="entry name" value="P-loop containing nucleotide triphosphate hydrolases"/>
    <property type="match status" value="1"/>
</dbReference>
<dbReference type="InterPro" id="IPR041664">
    <property type="entry name" value="AAA_16"/>
</dbReference>
<proteinExistence type="predicted"/>
<dbReference type="SUPFAM" id="SSF52540">
    <property type="entry name" value="P-loop containing nucleoside triphosphate hydrolases"/>
    <property type="match status" value="1"/>
</dbReference>
<dbReference type="OrthoDB" id="47974at2759"/>
<accession>A0A9N8DB67</accession>
<feature type="domain" description="Orc1-like AAA ATPase" evidence="1">
    <location>
        <begin position="132"/>
        <end position="328"/>
    </location>
</feature>
<evidence type="ECO:0000313" key="2">
    <source>
        <dbReference type="EMBL" id="CAB9497285.1"/>
    </source>
</evidence>
<dbReference type="PANTHER" id="PTHR43642:SF1">
    <property type="entry name" value="HYBRID SIGNAL TRANSDUCTION HISTIDINE KINASE G"/>
    <property type="match status" value="1"/>
</dbReference>
<reference evidence="2" key="1">
    <citation type="submission" date="2020-06" db="EMBL/GenBank/DDBJ databases">
        <authorList>
            <consortium name="Plant Systems Biology data submission"/>
        </authorList>
    </citation>
    <scope>NUCLEOTIDE SEQUENCE</scope>
    <source>
        <strain evidence="2">D6</strain>
    </source>
</reference>
<keyword evidence="3" id="KW-1185">Reference proteome</keyword>
<sequence length="1122" mass="125656">MNDPIIVLPLHHHHDNNHQAESDISHDEELPAFREASHSPPSPATMDMVGMPPLNGAMAAKMTTMGSQNNGNMKMMMMKRNMGPLNRDDSLASTVAMSEMRSSSSTSSQDVIVRVLEDPSDGDWLCQLQHRLYSREEEEAILLRAYQHNARSSSSFRSASSNGELCLISGAQGLGKTRLARTLEAPVKEDGGFFLSAKFDQVKEAKPIRIFAEAFTEFTHAVLSRGPEMVQSMRQEIREALGDELGVLLCGIPKLEQIVGTPDEPRNGQFTCQMAKRFVFALHDLIHVICKSGPVVFLFDDMQWMDKCSGKILKWFLTGLHNKRLFIVATCDDSVGPCSPVSNLLRELEDENHQQIFQIEVSQKPCSAIWNILTTALPMPKDKHDVLAQLVCAQTQGNPLYILEFLRWLSDNGLLMYDAAQGTCTLLDEDVRLAINSCRLGDFLVDVLEQLPTDVQHVLRVAACFGNDVKEDFLKVVLPQDPITDHLHDATSRGILVFDQDTGYSFRHDGLQQAALALIPPQEKEAMHYFLGRKLLKGLSEAEREKHMFLILGQLQLAKNFIQDRQDKESVAMLCLSAGRASARASAFGAAAGYFEFGIELTDAFLWRGDYSLKLALYNAAAEMELTIANFERVHELIEIVFANVPNCKDRLQSFNTLIYAYGVQDQQHLAVETGIKVLSELDETFPVKNCMTMLRSEMRKVRGLLRGKSNAQIMRMEMVKDEGKLAALQILNIMFMNAAISRPKFAPFIQLKAIQITMMYGLSNLSSFAFASYGMLCTAIGRFDEANRYGQLALDLLQKFQAKEYAPRVFAAVYGCIIPWQRPIRETIEPLKRAAEIGSSTGDMEFAVLNFAIYAGTTFYTDSKLPVVSNRIGDVITMMTARGQDSMITMIKPFHQLTLHLMGMADDPTKIELDESFKHAEETKNVTSLVCLRLQQMMISYLFGDYGVAGKMVAEIEKLTFPPPGIDAIFCKFFVGMTHLQNARRLKGMQRFRCLNKAKKAIKALKNWSRHSPHNCLPMKFLLEAELASYQGKNKKSYEKYTASTALAVDASFKMIEAMSHEHAGRHLYGIGDESLAAASFKKALSAYKDWGAVAKLKRLQEEVQPMFAGSSVQFEHVSLR</sequence>
<evidence type="ECO:0000313" key="3">
    <source>
        <dbReference type="Proteomes" id="UP001153069"/>
    </source>
</evidence>
<name>A0A9N8DB67_9STRA</name>
<protein>
    <recommendedName>
        <fullName evidence="1">Orc1-like AAA ATPase domain-containing protein</fullName>
    </recommendedName>
</protein>
<dbReference type="EMBL" id="CAICTM010000017">
    <property type="protein sequence ID" value="CAB9497285.1"/>
    <property type="molecule type" value="Genomic_DNA"/>
</dbReference>
<dbReference type="Proteomes" id="UP001153069">
    <property type="component" value="Unassembled WGS sequence"/>
</dbReference>
<comment type="caution">
    <text evidence="2">The sequence shown here is derived from an EMBL/GenBank/DDBJ whole genome shotgun (WGS) entry which is preliminary data.</text>
</comment>